<organism evidence="3 4">
    <name type="scientific">Labilithrix luteola</name>
    <dbReference type="NCBI Taxonomy" id="1391654"/>
    <lineage>
        <taxon>Bacteria</taxon>
        <taxon>Pseudomonadati</taxon>
        <taxon>Myxococcota</taxon>
        <taxon>Polyangia</taxon>
        <taxon>Polyangiales</taxon>
        <taxon>Labilitrichaceae</taxon>
        <taxon>Labilithrix</taxon>
    </lineage>
</organism>
<feature type="domain" description="FtsH ternary system" evidence="2">
    <location>
        <begin position="229"/>
        <end position="462"/>
    </location>
</feature>
<protein>
    <recommendedName>
        <fullName evidence="2">FtsH ternary system domain-containing protein</fullName>
    </recommendedName>
</protein>
<gene>
    <name evidence="3" type="ORF">AKJ09_05977</name>
</gene>
<dbReference type="InterPro" id="IPR045486">
    <property type="entry name" value="fvmX7"/>
</dbReference>
<dbReference type="EMBL" id="CP012333">
    <property type="protein sequence ID" value="AKU99313.1"/>
    <property type="molecule type" value="Genomic_DNA"/>
</dbReference>
<sequence>MLERIALHQTRLRTPGLGLEGKGVALGAKGLVLLPSLDRLVAWLSVYTREHSLEDLMPSLQIQIVRSKLGTREITLSFAAESSDRMDRVAETARLVGGFTFTGTSRHFVQYRDAAAPFGYDATQLLSTDAALALYHDRFTQVYEVDKDVGLRALLLRLMPHVDPATIEDSGPRIIVAEQGLGPALIHYFVRSRVEGEVAVGEWPPESAFDEGPTRRYILRIPDLPQRMRPLMAKTPGITTFLPAGPGVAVEMGYRHPVSLRACPVFDPNGLVLLRGRGDEAWSLDRTPQMGDLRAFARVELRTTEGLDEIKAEGTHLPDPVRVPLRIVPSPAPFRNVTATWIEPAQLSLLRRIAYALPHQTILRTQIAVTPKGAFLRSSAGIEAVPLGTFFVEIHPGLYIPAGYDVTPAVAPEVLYRALGASPSQILFIDTNAWAMAVEESAFSPLETAMLEAQSWEPLVAESIERALEEAPIDLKLEPLGVFALSQVAPPEPPPQGTPQLPPGTTPQGS</sequence>
<dbReference type="STRING" id="1391654.AKJ09_05977"/>
<dbReference type="KEGG" id="llu:AKJ09_05977"/>
<proteinExistence type="predicted"/>
<evidence type="ECO:0000256" key="1">
    <source>
        <dbReference type="SAM" id="MobiDB-lite"/>
    </source>
</evidence>
<dbReference type="OrthoDB" id="5483564at2"/>
<dbReference type="Pfam" id="PF20005">
    <property type="entry name" value="fvmX7"/>
    <property type="match status" value="1"/>
</dbReference>
<name>A0A0K1Q0K7_9BACT</name>
<feature type="region of interest" description="Disordered" evidence="1">
    <location>
        <begin position="486"/>
        <end position="510"/>
    </location>
</feature>
<feature type="compositionally biased region" description="Pro residues" evidence="1">
    <location>
        <begin position="490"/>
        <end position="510"/>
    </location>
</feature>
<dbReference type="Proteomes" id="UP000064967">
    <property type="component" value="Chromosome"/>
</dbReference>
<dbReference type="AlphaFoldDB" id="A0A0K1Q0K7"/>
<keyword evidence="4" id="KW-1185">Reference proteome</keyword>
<dbReference type="RefSeq" id="WP_146650726.1">
    <property type="nucleotide sequence ID" value="NZ_CP012333.1"/>
</dbReference>
<reference evidence="3 4" key="1">
    <citation type="submission" date="2015-08" db="EMBL/GenBank/DDBJ databases">
        <authorList>
            <person name="Babu N.S."/>
            <person name="Beckwith C.J."/>
            <person name="Beseler K.G."/>
            <person name="Brison A."/>
            <person name="Carone J.V."/>
            <person name="Caskin T.P."/>
            <person name="Diamond M."/>
            <person name="Durham M.E."/>
            <person name="Foxe J.M."/>
            <person name="Go M."/>
            <person name="Henderson B.A."/>
            <person name="Jones I.B."/>
            <person name="McGettigan J.A."/>
            <person name="Micheletti S.J."/>
            <person name="Nasrallah M.E."/>
            <person name="Ortiz D."/>
            <person name="Piller C.R."/>
            <person name="Privatt S.R."/>
            <person name="Schneider S.L."/>
            <person name="Sharp S."/>
            <person name="Smith T.C."/>
            <person name="Stanton J.D."/>
            <person name="Ullery H.E."/>
            <person name="Wilson R.J."/>
            <person name="Serrano M.G."/>
            <person name="Buck G."/>
            <person name="Lee V."/>
            <person name="Wang Y."/>
            <person name="Carvalho R."/>
            <person name="Voegtly L."/>
            <person name="Shi R."/>
            <person name="Duckworth R."/>
            <person name="Johnson A."/>
            <person name="Loviza R."/>
            <person name="Walstead R."/>
            <person name="Shah Z."/>
            <person name="Kiflezghi M."/>
            <person name="Wade K."/>
            <person name="Ball S.L."/>
            <person name="Bradley K.W."/>
            <person name="Asai D.J."/>
            <person name="Bowman C.A."/>
            <person name="Russell D.A."/>
            <person name="Pope W.H."/>
            <person name="Jacobs-Sera D."/>
            <person name="Hendrix R.W."/>
            <person name="Hatfull G.F."/>
        </authorList>
    </citation>
    <scope>NUCLEOTIDE SEQUENCE [LARGE SCALE GENOMIC DNA]</scope>
    <source>
        <strain evidence="3 4">DSM 27648</strain>
    </source>
</reference>
<accession>A0A0K1Q0K7</accession>
<evidence type="ECO:0000313" key="3">
    <source>
        <dbReference type="EMBL" id="AKU99313.1"/>
    </source>
</evidence>
<evidence type="ECO:0000259" key="2">
    <source>
        <dbReference type="Pfam" id="PF20005"/>
    </source>
</evidence>
<evidence type="ECO:0000313" key="4">
    <source>
        <dbReference type="Proteomes" id="UP000064967"/>
    </source>
</evidence>